<dbReference type="InterPro" id="IPR027381">
    <property type="entry name" value="LytR/CpsA/Psr_C"/>
</dbReference>
<gene>
    <name evidence="5" type="ORF">UX10_C0012G0062</name>
</gene>
<comment type="similarity">
    <text evidence="1">Belongs to the LytR/CpsA/Psr (LCP) family.</text>
</comment>
<dbReference type="Proteomes" id="UP000033999">
    <property type="component" value="Unassembled WGS sequence"/>
</dbReference>
<dbReference type="NCBIfam" id="TIGR00350">
    <property type="entry name" value="lytR_cpsA_psr"/>
    <property type="match status" value="1"/>
</dbReference>
<evidence type="ECO:0000259" key="4">
    <source>
        <dbReference type="Pfam" id="PF13399"/>
    </source>
</evidence>
<evidence type="ECO:0000259" key="3">
    <source>
        <dbReference type="Pfam" id="PF03816"/>
    </source>
</evidence>
<comment type="caution">
    <text evidence="5">The sequence shown here is derived from an EMBL/GenBank/DDBJ whole genome shotgun (WGS) entry which is preliminary data.</text>
</comment>
<proteinExistence type="inferred from homology"/>
<dbReference type="AlphaFoldDB" id="A0A0G1QFG0"/>
<evidence type="ECO:0000256" key="1">
    <source>
        <dbReference type="ARBA" id="ARBA00006068"/>
    </source>
</evidence>
<dbReference type="PANTHER" id="PTHR33392:SF6">
    <property type="entry name" value="POLYISOPRENYL-TEICHOIC ACID--PEPTIDOGLYCAN TEICHOIC ACID TRANSFERASE TAGU"/>
    <property type="match status" value="1"/>
</dbReference>
<evidence type="ECO:0000313" key="5">
    <source>
        <dbReference type="EMBL" id="KKU07380.1"/>
    </source>
</evidence>
<feature type="domain" description="LytR/CpsA/Psr regulator C-terminal" evidence="4">
    <location>
        <begin position="372"/>
        <end position="467"/>
    </location>
</feature>
<dbReference type="InterPro" id="IPR004474">
    <property type="entry name" value="LytR_CpsA_psr"/>
</dbReference>
<protein>
    <submittedName>
        <fullName evidence="5">Cell envelope-related transcriptional attenuator</fullName>
    </submittedName>
</protein>
<dbReference type="PANTHER" id="PTHR33392">
    <property type="entry name" value="POLYISOPRENYL-TEICHOIC ACID--PEPTIDOGLYCAN TEICHOIC ACID TRANSFERASE TAGU"/>
    <property type="match status" value="1"/>
</dbReference>
<dbReference type="EMBL" id="LCKX01000012">
    <property type="protein sequence ID" value="KKU07380.1"/>
    <property type="molecule type" value="Genomic_DNA"/>
</dbReference>
<dbReference type="Gene3D" id="3.40.630.190">
    <property type="entry name" value="LCP protein"/>
    <property type="match status" value="1"/>
</dbReference>
<name>A0A0G1QFG0_9BACT</name>
<dbReference type="Gene3D" id="3.30.70.2390">
    <property type="match status" value="1"/>
</dbReference>
<dbReference type="InterPro" id="IPR050922">
    <property type="entry name" value="LytR/CpsA/Psr_CW_biosynth"/>
</dbReference>
<accession>A0A0G1QFG0</accession>
<dbReference type="Pfam" id="PF03816">
    <property type="entry name" value="LytR_cpsA_psr"/>
    <property type="match status" value="1"/>
</dbReference>
<keyword evidence="2" id="KW-0472">Membrane</keyword>
<dbReference type="Pfam" id="PF13399">
    <property type="entry name" value="LytR_C"/>
    <property type="match status" value="1"/>
</dbReference>
<evidence type="ECO:0000256" key="2">
    <source>
        <dbReference type="SAM" id="Phobius"/>
    </source>
</evidence>
<sequence>MDEIPSSSLSSQAVELNKRHSLAFYLLTALGGLIVILAIALGLLLAIPVKSKNPTGALLLIKQVRSLILSNDRDINGQQEDRINILLFGIGGEGHDGAFLTDTIILASIKPSTKQLALISIPRDLIVPIPGGYGYRKINSADSYGEEIQKGHGAEFAASVVEQVFALPIHYYARVDFKAFKEVIDRVGGVEVYIDRDFSDSLFPTDDYKYRTVSFKKGLQTLNGQDALDFARSRHGNNNEGSDFARARRQQKILLALKDKLLSVNTIFNPNKISDIVGSLQRNISTDIEWWETAQLYKMAKNLDYENVTMRVISAENNGPLVESMLGDAFVLQARDQNFGELRRIVQNIFDDHSAQTEQLKNTTQPSDRKPTVFIQNGTWVLGLAGEYKSQLERKGIVTGGVGNAIVRNRKQTAVYGSETQANKSIVETFEKLLGAPVERIPNPAPAELFTDTTESSADIIIILGADSDHPLNP</sequence>
<keyword evidence="2" id="KW-1133">Transmembrane helix</keyword>
<organism evidence="5 6">
    <name type="scientific">Candidatus Magasanikbacteria bacterium GW2011_GWA2_45_39</name>
    <dbReference type="NCBI Taxonomy" id="1619041"/>
    <lineage>
        <taxon>Bacteria</taxon>
        <taxon>Candidatus Magasanikiibacteriota</taxon>
    </lineage>
</organism>
<evidence type="ECO:0000313" key="6">
    <source>
        <dbReference type="Proteomes" id="UP000033999"/>
    </source>
</evidence>
<feature type="transmembrane region" description="Helical" evidence="2">
    <location>
        <begin position="22"/>
        <end position="47"/>
    </location>
</feature>
<keyword evidence="2" id="KW-0812">Transmembrane</keyword>
<feature type="domain" description="Cell envelope-related transcriptional attenuator" evidence="3">
    <location>
        <begin position="101"/>
        <end position="261"/>
    </location>
</feature>
<reference evidence="5 6" key="1">
    <citation type="journal article" date="2015" name="Nature">
        <title>rRNA introns, odd ribosomes, and small enigmatic genomes across a large radiation of phyla.</title>
        <authorList>
            <person name="Brown C.T."/>
            <person name="Hug L.A."/>
            <person name="Thomas B.C."/>
            <person name="Sharon I."/>
            <person name="Castelle C.J."/>
            <person name="Singh A."/>
            <person name="Wilkins M.J."/>
            <person name="Williams K.H."/>
            <person name="Banfield J.F."/>
        </authorList>
    </citation>
    <scope>NUCLEOTIDE SEQUENCE [LARGE SCALE GENOMIC DNA]</scope>
</reference>